<evidence type="ECO:0000313" key="2">
    <source>
        <dbReference type="EMBL" id="MFC0321134.1"/>
    </source>
</evidence>
<dbReference type="RefSeq" id="WP_130858248.1">
    <property type="nucleotide sequence ID" value="NZ_JBHLWO010000004.1"/>
</dbReference>
<evidence type="ECO:0000256" key="1">
    <source>
        <dbReference type="SAM" id="MobiDB-lite"/>
    </source>
</evidence>
<proteinExistence type="predicted"/>
<protein>
    <submittedName>
        <fullName evidence="2">Uncharacterized protein</fullName>
    </submittedName>
</protein>
<gene>
    <name evidence="2" type="ORF">ACFFI0_22625</name>
</gene>
<name>A0ABV6HRA2_9SPHI</name>
<organism evidence="2 3">
    <name type="scientific">Olivibacter oleidegradans</name>
    <dbReference type="NCBI Taxonomy" id="760123"/>
    <lineage>
        <taxon>Bacteria</taxon>
        <taxon>Pseudomonadati</taxon>
        <taxon>Bacteroidota</taxon>
        <taxon>Sphingobacteriia</taxon>
        <taxon>Sphingobacteriales</taxon>
        <taxon>Sphingobacteriaceae</taxon>
        <taxon>Olivibacter</taxon>
    </lineage>
</organism>
<keyword evidence="3" id="KW-1185">Reference proteome</keyword>
<sequence>MNLNNLEDRIDEAKNLGFSPKTIAQIEENIKLGVPEFKAYDSMPATAKGQIDFTLHYKKSSQSDFYYFNKFDAVHNKVDPLEIGQKYMVILKGEDGKNIVKKLDNVNEAIELFKKQEGNAELAIGKDPAHKSMVANMENGKVNFVAKTFQSAYYANPIPQTFYVEEGKGFNKEQAGNLVQGRAVYRDDLLNIQGMVYKAWVMLNTDKPRDRYNNLTTRIFHDPSYGFDLKESLKSFNIKDLENPERAEKIFTGIMNGNRELVKAEKASGETVNVYVEASVRFRKANFFLENGKPEKREEFLKPGIKAEQQNKVSRENKQERAAGIAR</sequence>
<dbReference type="EMBL" id="JBHLWO010000004">
    <property type="protein sequence ID" value="MFC0321134.1"/>
    <property type="molecule type" value="Genomic_DNA"/>
</dbReference>
<accession>A0ABV6HRA2</accession>
<dbReference type="Proteomes" id="UP001589774">
    <property type="component" value="Unassembled WGS sequence"/>
</dbReference>
<reference evidence="2 3" key="1">
    <citation type="submission" date="2024-09" db="EMBL/GenBank/DDBJ databases">
        <authorList>
            <person name="Sun Q."/>
            <person name="Mori K."/>
        </authorList>
    </citation>
    <scope>NUCLEOTIDE SEQUENCE [LARGE SCALE GENOMIC DNA]</scope>
    <source>
        <strain evidence="2 3">CCM 7765</strain>
    </source>
</reference>
<evidence type="ECO:0000313" key="3">
    <source>
        <dbReference type="Proteomes" id="UP001589774"/>
    </source>
</evidence>
<feature type="region of interest" description="Disordered" evidence="1">
    <location>
        <begin position="299"/>
        <end position="327"/>
    </location>
</feature>
<comment type="caution">
    <text evidence="2">The sequence shown here is derived from an EMBL/GenBank/DDBJ whole genome shotgun (WGS) entry which is preliminary data.</text>
</comment>